<keyword evidence="4" id="KW-1185">Reference proteome</keyword>
<feature type="transmembrane region" description="Helical" evidence="2">
    <location>
        <begin position="420"/>
        <end position="443"/>
    </location>
</feature>
<feature type="compositionally biased region" description="Low complexity" evidence="1">
    <location>
        <begin position="589"/>
        <end position="632"/>
    </location>
</feature>
<dbReference type="OrthoDB" id="3269515at2759"/>
<feature type="compositionally biased region" description="Pro residues" evidence="1">
    <location>
        <begin position="841"/>
        <end position="850"/>
    </location>
</feature>
<proteinExistence type="predicted"/>
<feature type="compositionally biased region" description="Low complexity" evidence="1">
    <location>
        <begin position="359"/>
        <end position="411"/>
    </location>
</feature>
<organism evidence="3 4">
    <name type="scientific">Leucocoprinus leucothites</name>
    <dbReference type="NCBI Taxonomy" id="201217"/>
    <lineage>
        <taxon>Eukaryota</taxon>
        <taxon>Fungi</taxon>
        <taxon>Dikarya</taxon>
        <taxon>Basidiomycota</taxon>
        <taxon>Agaricomycotina</taxon>
        <taxon>Agaricomycetes</taxon>
        <taxon>Agaricomycetidae</taxon>
        <taxon>Agaricales</taxon>
        <taxon>Agaricineae</taxon>
        <taxon>Agaricaceae</taxon>
        <taxon>Leucocoprinus</taxon>
    </lineage>
</organism>
<feature type="region of interest" description="Disordered" evidence="1">
    <location>
        <begin position="903"/>
        <end position="932"/>
    </location>
</feature>
<feature type="transmembrane region" description="Helical" evidence="2">
    <location>
        <begin position="268"/>
        <end position="290"/>
    </location>
</feature>
<feature type="compositionally biased region" description="Basic residues" evidence="1">
    <location>
        <begin position="813"/>
        <end position="828"/>
    </location>
</feature>
<evidence type="ECO:0000313" key="3">
    <source>
        <dbReference type="EMBL" id="KAF5346900.1"/>
    </source>
</evidence>
<feature type="compositionally biased region" description="Basic and acidic residues" evidence="1">
    <location>
        <begin position="61"/>
        <end position="71"/>
    </location>
</feature>
<feature type="compositionally biased region" description="Basic and acidic residues" evidence="1">
    <location>
        <begin position="906"/>
        <end position="932"/>
    </location>
</feature>
<evidence type="ECO:0000256" key="2">
    <source>
        <dbReference type="SAM" id="Phobius"/>
    </source>
</evidence>
<dbReference type="EMBL" id="JAACJO010000029">
    <property type="protein sequence ID" value="KAF5346900.1"/>
    <property type="molecule type" value="Genomic_DNA"/>
</dbReference>
<feature type="region of interest" description="Disordered" evidence="1">
    <location>
        <begin position="564"/>
        <end position="638"/>
    </location>
</feature>
<name>A0A8H5FRG2_9AGAR</name>
<feature type="region of interest" description="Disordered" evidence="1">
    <location>
        <begin position="345"/>
        <end position="412"/>
    </location>
</feature>
<keyword evidence="2" id="KW-1133">Transmembrane helix</keyword>
<feature type="compositionally biased region" description="Polar residues" evidence="1">
    <location>
        <begin position="796"/>
        <end position="809"/>
    </location>
</feature>
<evidence type="ECO:0000256" key="1">
    <source>
        <dbReference type="SAM" id="MobiDB-lite"/>
    </source>
</evidence>
<reference evidence="3 4" key="1">
    <citation type="journal article" date="2020" name="ISME J.">
        <title>Uncovering the hidden diversity of litter-decomposition mechanisms in mushroom-forming fungi.</title>
        <authorList>
            <person name="Floudas D."/>
            <person name="Bentzer J."/>
            <person name="Ahren D."/>
            <person name="Johansson T."/>
            <person name="Persson P."/>
            <person name="Tunlid A."/>
        </authorList>
    </citation>
    <scope>NUCLEOTIDE SEQUENCE [LARGE SCALE GENOMIC DNA]</scope>
    <source>
        <strain evidence="3 4">CBS 146.42</strain>
    </source>
</reference>
<feature type="compositionally biased region" description="Low complexity" evidence="1">
    <location>
        <begin position="99"/>
        <end position="110"/>
    </location>
</feature>
<protein>
    <submittedName>
        <fullName evidence="3">Uncharacterized protein</fullName>
    </submittedName>
</protein>
<feature type="compositionally biased region" description="Gly residues" evidence="1">
    <location>
        <begin position="778"/>
        <end position="791"/>
    </location>
</feature>
<feature type="region of interest" description="Disordered" evidence="1">
    <location>
        <begin position="454"/>
        <end position="477"/>
    </location>
</feature>
<keyword evidence="2" id="KW-0812">Transmembrane</keyword>
<dbReference type="AlphaFoldDB" id="A0A8H5FRG2"/>
<feature type="region of interest" description="Disordered" evidence="1">
    <location>
        <begin position="702"/>
        <end position="853"/>
    </location>
</feature>
<feature type="compositionally biased region" description="Basic and acidic residues" evidence="1">
    <location>
        <begin position="720"/>
        <end position="743"/>
    </location>
</feature>
<feature type="region of interest" description="Disordered" evidence="1">
    <location>
        <begin position="145"/>
        <end position="174"/>
    </location>
</feature>
<accession>A0A8H5FRG2</accession>
<keyword evidence="2" id="KW-0472">Membrane</keyword>
<dbReference type="Proteomes" id="UP000559027">
    <property type="component" value="Unassembled WGS sequence"/>
</dbReference>
<feature type="region of interest" description="Disordered" evidence="1">
    <location>
        <begin position="39"/>
        <end position="132"/>
    </location>
</feature>
<sequence>MADLTVLHGSNSLYPLTHGLFSKSTPRFTVIHPYTPASDIHDVSSEGSVQHEIAPEDSEEGERGRGREERRSRGRRVSRPEYDSSFLSPPINTWKAPRESPQQQQQQQRPQQRRHRSQRSQSAPPGPERRQRRLETVLEVSEFDSESLSPLALRQPNSPRSPLLLPKARSASSSFGTTIGTTRGGELLPPPPPLLRPTTFWRKTRRSGVTGASYSPSSHLIRRSTYIAAGLQFDAPIHDLSALCVESRSSSPPLPPSTPMMMMMISQLFIPLFILVYLSSTLVALPVLVYNPSRRQNNPPIPPPSIPTSTTFNYWWPYPPAGVTTTTTPSATQVVAPAPTTADHNPITLVLPLPPSPSPSTSFDPTLTSSSSPTTTGDDETSSTSTSSTTPTPSPTTSLTNSNSNTLTGSSSEHKKLNPLYILIPLTSFVGVVCLLLVGWLLWGCCTRRPKYHIPPPPLRSKMDEEEEEREGEKCGLSGSVSADVEFEGLGEGEGRFKAFRYEDFPSFDGDGQEDGEGEEGEVKRCEHTREYGFECDCRLSVVEGEMYREKFKWPGIGDFIREDEEGEEGGRRFSLSSNRTKSGERQISPVSSTVPPLSTTTSLSYCSTTTTDITTSHPPSRSSSSSSSTSTIKPKPIRPLTTTTAAAGHHATTIGTDTIGRQTKLLESVQLLEALDRCEREGTLPRPRKFRTWRAVQSVKRGRDRGGRGRSELQMMFDEGERRELKCDGDGEGTVRPRRDKVSTGVSGEESGKERESWVGRMVRSLSRFSNSSASSGDGGAAGGGGGGGDRYTSLPPSTSFTRASQSPTKTTTRKKNKEKKAKKISLSRHPQSSHHTSDPPHPPHPPHLQPTTETVTETDLLVEQIHRQKLRLARHRESIASLPSGMVYSPALVQMSGGMAFGAGEERGESDKERGEEKREREKRLPPRPF</sequence>
<evidence type="ECO:0000313" key="4">
    <source>
        <dbReference type="Proteomes" id="UP000559027"/>
    </source>
</evidence>
<comment type="caution">
    <text evidence="3">The sequence shown here is derived from an EMBL/GenBank/DDBJ whole genome shotgun (WGS) entry which is preliminary data.</text>
</comment>
<gene>
    <name evidence="3" type="ORF">D9756_010612</name>
</gene>